<gene>
    <name evidence="4" type="ORF">NOG11_04925</name>
</gene>
<evidence type="ECO:0000313" key="5">
    <source>
        <dbReference type="Proteomes" id="UP001142610"/>
    </source>
</evidence>
<dbReference type="Proteomes" id="UP001142610">
    <property type="component" value="Unassembled WGS sequence"/>
</dbReference>
<dbReference type="Gene3D" id="2.60.120.200">
    <property type="match status" value="1"/>
</dbReference>
<dbReference type="PROSITE" id="PS51762">
    <property type="entry name" value="GH16_2"/>
    <property type="match status" value="1"/>
</dbReference>
<dbReference type="RefSeq" id="WP_256618573.1">
    <property type="nucleotide sequence ID" value="NZ_JANIBC010000002.1"/>
</dbReference>
<dbReference type="InterPro" id="IPR013320">
    <property type="entry name" value="ConA-like_dom_sf"/>
</dbReference>
<comment type="caution">
    <text evidence="4">The sequence shown here is derived from an EMBL/GenBank/DDBJ whole genome shotgun (WGS) entry which is preliminary data.</text>
</comment>
<protein>
    <submittedName>
        <fullName evidence="4">Glycoside hydrolase family 16 protein</fullName>
    </submittedName>
</protein>
<evidence type="ECO:0000256" key="2">
    <source>
        <dbReference type="SAM" id="MobiDB-lite"/>
    </source>
</evidence>
<keyword evidence="5" id="KW-1185">Reference proteome</keyword>
<dbReference type="InterPro" id="IPR000757">
    <property type="entry name" value="Beta-glucanase-like"/>
</dbReference>
<evidence type="ECO:0000313" key="4">
    <source>
        <dbReference type="EMBL" id="MCQ8184725.1"/>
    </source>
</evidence>
<name>A0A9X2RHA1_9PROT</name>
<comment type="similarity">
    <text evidence="1">Belongs to the glycosyl hydrolase 16 family.</text>
</comment>
<feature type="region of interest" description="Disordered" evidence="2">
    <location>
        <begin position="313"/>
        <end position="332"/>
    </location>
</feature>
<accession>A0A9X2RHA1</accession>
<dbReference type="PANTHER" id="PTHR10963">
    <property type="entry name" value="GLYCOSYL HYDROLASE-RELATED"/>
    <property type="match status" value="1"/>
</dbReference>
<keyword evidence="4" id="KW-0378">Hydrolase</keyword>
<dbReference type="EMBL" id="JANIBC010000002">
    <property type="protein sequence ID" value="MCQ8184725.1"/>
    <property type="molecule type" value="Genomic_DNA"/>
</dbReference>
<organism evidence="4 5">
    <name type="scientific">Parvularcula maris</name>
    <dbReference type="NCBI Taxonomy" id="2965077"/>
    <lineage>
        <taxon>Bacteria</taxon>
        <taxon>Pseudomonadati</taxon>
        <taxon>Pseudomonadota</taxon>
        <taxon>Alphaproteobacteria</taxon>
        <taxon>Parvularculales</taxon>
        <taxon>Parvularculaceae</taxon>
        <taxon>Parvularcula</taxon>
    </lineage>
</organism>
<dbReference type="GO" id="GO:0004553">
    <property type="term" value="F:hydrolase activity, hydrolyzing O-glycosyl compounds"/>
    <property type="evidence" value="ECO:0007669"/>
    <property type="project" value="InterPro"/>
</dbReference>
<proteinExistence type="inferred from homology"/>
<reference evidence="4" key="1">
    <citation type="submission" date="2022-07" db="EMBL/GenBank/DDBJ databases">
        <title>Parvularcula maris sp. nov., an algicidal bacterium isolated from seawater.</title>
        <authorList>
            <person name="Li F."/>
        </authorList>
    </citation>
    <scope>NUCLEOTIDE SEQUENCE</scope>
    <source>
        <strain evidence="4">BGMRC 0090</strain>
    </source>
</reference>
<dbReference type="SUPFAM" id="SSF49899">
    <property type="entry name" value="Concanavalin A-like lectins/glucanases"/>
    <property type="match status" value="1"/>
</dbReference>
<dbReference type="PANTHER" id="PTHR10963:SF55">
    <property type="entry name" value="GLYCOSIDE HYDROLASE FAMILY 16 PROTEIN"/>
    <property type="match status" value="1"/>
</dbReference>
<sequence>MSLAAAAFGLFSILYGVEEARAASDDAQWEVVWQDDFDGTELDRSKWQPEISCWGGGNNERQCYTDRQRNIRVEDGALHLIAKRERFTGPTYPDELAYLGEGETTRRYTSGKVRTKGLASWKYGRFSARMKLPEGQGTWPAFWMMPESSVYGQWPLSGEIDIMEAVNLGTPCEECEAGIETRTSGALHFGDRAPDNTYLFLKADEMAEGTPADDWHVYTVEWAEDRIQWLVDGELFMRIDADEWHTASEEARGRSFAPFDQPFYLMLNYAVGGNLAEKSNDGGFDRKSFPSRLLIDWVRVEECRGDRESGKACLTDTEWNGKPQGPWETQAR</sequence>
<dbReference type="AlphaFoldDB" id="A0A9X2RHA1"/>
<evidence type="ECO:0000259" key="3">
    <source>
        <dbReference type="PROSITE" id="PS51762"/>
    </source>
</evidence>
<feature type="domain" description="GH16" evidence="3">
    <location>
        <begin position="25"/>
        <end position="306"/>
    </location>
</feature>
<dbReference type="GO" id="GO:0005975">
    <property type="term" value="P:carbohydrate metabolic process"/>
    <property type="evidence" value="ECO:0007669"/>
    <property type="project" value="InterPro"/>
</dbReference>
<dbReference type="Pfam" id="PF00722">
    <property type="entry name" value="Glyco_hydro_16"/>
    <property type="match status" value="1"/>
</dbReference>
<dbReference type="CDD" id="cd08023">
    <property type="entry name" value="GH16_laminarinase_like"/>
    <property type="match status" value="1"/>
</dbReference>
<dbReference type="InterPro" id="IPR050546">
    <property type="entry name" value="Glycosyl_Hydrlase_16"/>
</dbReference>
<evidence type="ECO:0000256" key="1">
    <source>
        <dbReference type="ARBA" id="ARBA00006865"/>
    </source>
</evidence>